<keyword evidence="3" id="KW-1185">Reference proteome</keyword>
<dbReference type="Proteomes" id="UP000230750">
    <property type="component" value="Unassembled WGS sequence"/>
</dbReference>
<dbReference type="AlphaFoldDB" id="A0A2G8KLA1"/>
<evidence type="ECO:0000256" key="1">
    <source>
        <dbReference type="SAM" id="MobiDB-lite"/>
    </source>
</evidence>
<name>A0A2G8KLA1_STIJA</name>
<evidence type="ECO:0000313" key="3">
    <source>
        <dbReference type="Proteomes" id="UP000230750"/>
    </source>
</evidence>
<comment type="caution">
    <text evidence="2">The sequence shown here is derived from an EMBL/GenBank/DDBJ whole genome shotgun (WGS) entry which is preliminary data.</text>
</comment>
<feature type="region of interest" description="Disordered" evidence="1">
    <location>
        <begin position="240"/>
        <end position="261"/>
    </location>
</feature>
<organism evidence="2 3">
    <name type="scientific">Stichopus japonicus</name>
    <name type="common">Sea cucumber</name>
    <dbReference type="NCBI Taxonomy" id="307972"/>
    <lineage>
        <taxon>Eukaryota</taxon>
        <taxon>Metazoa</taxon>
        <taxon>Echinodermata</taxon>
        <taxon>Eleutherozoa</taxon>
        <taxon>Echinozoa</taxon>
        <taxon>Holothuroidea</taxon>
        <taxon>Aspidochirotacea</taxon>
        <taxon>Aspidochirotida</taxon>
        <taxon>Stichopodidae</taxon>
        <taxon>Apostichopus</taxon>
    </lineage>
</organism>
<evidence type="ECO:0000313" key="2">
    <source>
        <dbReference type="EMBL" id="PIK48781.1"/>
    </source>
</evidence>
<protein>
    <submittedName>
        <fullName evidence="2">Uncharacterized protein</fullName>
    </submittedName>
</protein>
<proteinExistence type="predicted"/>
<sequence>MVFGSFGLEMDDLLSAALSESGLDLSLDDESANHFETCGGPHDGKMPSSNIEDRPITKLESLNGPNSFTTSAGRIEKFPKSETSSNLANSQTFGQTVANTTQASVVRNGSTKPPNAQLDFLLSNKKTIIIKNLPAGITAQALSRGGKLPIKFVQQLASQKTAGASSSNILKEAGQDIAKAASSSTSTSVLSYPSGSVISVTMGKDGKPVLLRNTNAVPTNQSEVQKRKGGADTEVIDLTEDGASSRRLAGESQNSGTRSERFLITPLNAAKALDSHKSTLKFNTSQTALSSTPNNSKTLPSER</sequence>
<dbReference type="EMBL" id="MRZV01000502">
    <property type="protein sequence ID" value="PIK48781.1"/>
    <property type="molecule type" value="Genomic_DNA"/>
</dbReference>
<gene>
    <name evidence="2" type="ORF">BSL78_14347</name>
</gene>
<feature type="region of interest" description="Disordered" evidence="1">
    <location>
        <begin position="282"/>
        <end position="303"/>
    </location>
</feature>
<accession>A0A2G8KLA1</accession>
<reference evidence="2 3" key="1">
    <citation type="journal article" date="2017" name="PLoS Biol.">
        <title>The sea cucumber genome provides insights into morphological evolution and visceral regeneration.</title>
        <authorList>
            <person name="Zhang X."/>
            <person name="Sun L."/>
            <person name="Yuan J."/>
            <person name="Sun Y."/>
            <person name="Gao Y."/>
            <person name="Zhang L."/>
            <person name="Li S."/>
            <person name="Dai H."/>
            <person name="Hamel J.F."/>
            <person name="Liu C."/>
            <person name="Yu Y."/>
            <person name="Liu S."/>
            <person name="Lin W."/>
            <person name="Guo K."/>
            <person name="Jin S."/>
            <person name="Xu P."/>
            <person name="Storey K.B."/>
            <person name="Huan P."/>
            <person name="Zhang T."/>
            <person name="Zhou Y."/>
            <person name="Zhang J."/>
            <person name="Lin C."/>
            <person name="Li X."/>
            <person name="Xing L."/>
            <person name="Huo D."/>
            <person name="Sun M."/>
            <person name="Wang L."/>
            <person name="Mercier A."/>
            <person name="Li F."/>
            <person name="Yang H."/>
            <person name="Xiang J."/>
        </authorList>
    </citation>
    <scope>NUCLEOTIDE SEQUENCE [LARGE SCALE GENOMIC DNA]</scope>
    <source>
        <strain evidence="2">Shaxun</strain>
        <tissue evidence="2">Muscle</tissue>
    </source>
</reference>